<dbReference type="Gene3D" id="3.40.47.10">
    <property type="match status" value="2"/>
</dbReference>
<dbReference type="InterPro" id="IPR016039">
    <property type="entry name" value="Thiolase-like"/>
</dbReference>
<dbReference type="NCBIfam" id="NF005589">
    <property type="entry name" value="PRK07314.1"/>
    <property type="match status" value="1"/>
</dbReference>
<comment type="caution">
    <text evidence="6">The sequence shown here is derived from an EMBL/GenBank/DDBJ whole genome shotgun (WGS) entry which is preliminary data.</text>
</comment>
<sequence>MTRSRVVITGLGGICSIGRNADEIWANMKAGYDGSTDLSIERRDLKVNMVYPLIDRMEDDGIDPRRKVAMGEFSRISVIAARQAMAQAGLSAGDYDELRSGAVIGTGIYGADAVDESYRDILERGKKRAHILTVPRAMPGAPAGQVSMDLGLRGPVFGVTSACTSGNHALISAADQIRLGRADIMLAGGTDTPIAYGILKAWEALRVLARSKCRPFSGNRDGLLLGEGAAVAVIESYEHARARGATILAEILGSGLSGDASDIVTPTVEGPAQAIRNCLADAGLSGDAIDYVNAHGTGTQANDKTETKAIRMALGAAADGVSVSSTKSMHGHCLGGSSAIEMIACVGALRDGIVPPTINFEEKDPDCDLDVTPNTARERDVRVAISNAFAFGGTNAVVAFGKV</sequence>
<dbReference type="InterPro" id="IPR000794">
    <property type="entry name" value="Beta-ketoacyl_synthase"/>
</dbReference>
<proteinExistence type="inferred from homology"/>
<dbReference type="OrthoDB" id="9808669at2"/>
<dbReference type="GO" id="GO:0006633">
    <property type="term" value="P:fatty acid biosynthetic process"/>
    <property type="evidence" value="ECO:0007669"/>
    <property type="project" value="InterPro"/>
</dbReference>
<keyword evidence="7" id="KW-1185">Reference proteome</keyword>
<comment type="pathway">
    <text evidence="1">Lipid metabolism; fatty acid biosynthesis.</text>
</comment>
<evidence type="ECO:0000256" key="2">
    <source>
        <dbReference type="ARBA" id="ARBA00008467"/>
    </source>
</evidence>
<name>A0A4R5PLH6_9HYPH</name>
<accession>A0A4R5PLH6</accession>
<evidence type="ECO:0000256" key="3">
    <source>
        <dbReference type="ARBA" id="ARBA00022679"/>
    </source>
</evidence>
<dbReference type="InterPro" id="IPR014030">
    <property type="entry name" value="Ketoacyl_synth_N"/>
</dbReference>
<dbReference type="SMART" id="SM00825">
    <property type="entry name" value="PKS_KS"/>
    <property type="match status" value="1"/>
</dbReference>
<evidence type="ECO:0000313" key="6">
    <source>
        <dbReference type="EMBL" id="TDH37783.1"/>
    </source>
</evidence>
<dbReference type="InterPro" id="IPR020841">
    <property type="entry name" value="PKS_Beta-ketoAc_synthase_dom"/>
</dbReference>
<dbReference type="InterPro" id="IPR018201">
    <property type="entry name" value="Ketoacyl_synth_AS"/>
</dbReference>
<dbReference type="Proteomes" id="UP000295131">
    <property type="component" value="Unassembled WGS sequence"/>
</dbReference>
<dbReference type="PROSITE" id="PS00606">
    <property type="entry name" value="KS3_1"/>
    <property type="match status" value="1"/>
</dbReference>
<organism evidence="6 7">
    <name type="scientific">Pseudohoeflea suaedae</name>
    <dbReference type="NCBI Taxonomy" id="877384"/>
    <lineage>
        <taxon>Bacteria</taxon>
        <taxon>Pseudomonadati</taxon>
        <taxon>Pseudomonadota</taxon>
        <taxon>Alphaproteobacteria</taxon>
        <taxon>Hyphomicrobiales</taxon>
        <taxon>Rhizobiaceae</taxon>
        <taxon>Pseudohoeflea</taxon>
    </lineage>
</organism>
<dbReference type="Pfam" id="PF02801">
    <property type="entry name" value="Ketoacyl-synt_C"/>
    <property type="match status" value="1"/>
</dbReference>
<evidence type="ECO:0000256" key="1">
    <source>
        <dbReference type="ARBA" id="ARBA00005194"/>
    </source>
</evidence>
<dbReference type="PROSITE" id="PS52004">
    <property type="entry name" value="KS3_2"/>
    <property type="match status" value="1"/>
</dbReference>
<dbReference type="GO" id="GO:0004315">
    <property type="term" value="F:3-oxoacyl-[acyl-carrier-protein] synthase activity"/>
    <property type="evidence" value="ECO:0007669"/>
    <property type="project" value="InterPro"/>
</dbReference>
<dbReference type="PANTHER" id="PTHR11712:SF336">
    <property type="entry name" value="3-OXOACYL-[ACYL-CARRIER-PROTEIN] SYNTHASE, MITOCHONDRIAL"/>
    <property type="match status" value="1"/>
</dbReference>
<evidence type="ECO:0000259" key="5">
    <source>
        <dbReference type="PROSITE" id="PS52004"/>
    </source>
</evidence>
<comment type="similarity">
    <text evidence="2 4">Belongs to the thiolase-like superfamily. Beta-ketoacyl-ACP synthases family.</text>
</comment>
<dbReference type="InterPro" id="IPR014031">
    <property type="entry name" value="Ketoacyl_synth_C"/>
</dbReference>
<reference evidence="6 7" key="1">
    <citation type="journal article" date="2013" name="Int. J. Syst. Evol. Microbiol.">
        <title>Hoeflea suaedae sp. nov., an endophytic bacterium isolated from the root of the halophyte Suaeda maritima.</title>
        <authorList>
            <person name="Chung E.J."/>
            <person name="Park J.A."/>
            <person name="Pramanik P."/>
            <person name="Bibi F."/>
            <person name="Jeon C.O."/>
            <person name="Chung Y.R."/>
        </authorList>
    </citation>
    <scope>NUCLEOTIDE SEQUENCE [LARGE SCALE GENOMIC DNA]</scope>
    <source>
        <strain evidence="6 7">YC6898</strain>
    </source>
</reference>
<dbReference type="SUPFAM" id="SSF53901">
    <property type="entry name" value="Thiolase-like"/>
    <property type="match status" value="1"/>
</dbReference>
<dbReference type="EMBL" id="SMSI01000001">
    <property type="protein sequence ID" value="TDH37783.1"/>
    <property type="molecule type" value="Genomic_DNA"/>
</dbReference>
<evidence type="ECO:0000256" key="4">
    <source>
        <dbReference type="RuleBase" id="RU003694"/>
    </source>
</evidence>
<keyword evidence="3 4" id="KW-0808">Transferase</keyword>
<dbReference type="PANTHER" id="PTHR11712">
    <property type="entry name" value="POLYKETIDE SYNTHASE-RELATED"/>
    <property type="match status" value="1"/>
</dbReference>
<dbReference type="RefSeq" id="WP_133282620.1">
    <property type="nucleotide sequence ID" value="NZ_SMSI01000001.1"/>
</dbReference>
<evidence type="ECO:0000313" key="7">
    <source>
        <dbReference type="Proteomes" id="UP000295131"/>
    </source>
</evidence>
<feature type="domain" description="Ketosynthase family 3 (KS3)" evidence="5">
    <location>
        <begin position="3"/>
        <end position="402"/>
    </location>
</feature>
<protein>
    <submittedName>
        <fullName evidence="6">Beta-ketoacyl-[acyl-carrier-protein] synthase family protein</fullName>
    </submittedName>
</protein>
<dbReference type="Pfam" id="PF00109">
    <property type="entry name" value="ketoacyl-synt"/>
    <property type="match status" value="1"/>
</dbReference>
<dbReference type="CDD" id="cd00834">
    <property type="entry name" value="KAS_I_II"/>
    <property type="match status" value="1"/>
</dbReference>
<gene>
    <name evidence="6" type="ORF">E2A64_01185</name>
</gene>
<dbReference type="AlphaFoldDB" id="A0A4R5PLH6"/>